<proteinExistence type="predicted"/>
<sequence>MIIDHTCINVDLARYLKARIHRRKCILRYSVDEWNPCDSPDGNRPLQTFFLSLSLNISRRQLFLILLR</sequence>
<evidence type="ECO:0000313" key="2">
    <source>
        <dbReference type="Proteomes" id="UP000030143"/>
    </source>
</evidence>
<evidence type="ECO:0000313" key="1">
    <source>
        <dbReference type="EMBL" id="KGO53247.1"/>
    </source>
</evidence>
<accession>A0A0A2JCV1</accession>
<dbReference type="GeneID" id="27678583"/>
<gene>
    <name evidence="1" type="ORF">PEX2_058910</name>
</gene>
<name>A0A0A2JCV1_PENEN</name>
<dbReference type="VEuPathDB" id="FungiDB:PEXP_033720"/>
<dbReference type="Proteomes" id="UP000030143">
    <property type="component" value="Unassembled WGS sequence"/>
</dbReference>
<reference evidence="1 2" key="1">
    <citation type="journal article" date="2015" name="Mol. Plant Microbe Interact.">
        <title>Genome, transcriptome, and functional analyses of Penicillium expansum provide new insights into secondary metabolism and pathogenicity.</title>
        <authorList>
            <person name="Ballester A.R."/>
            <person name="Marcet-Houben M."/>
            <person name="Levin E."/>
            <person name="Sela N."/>
            <person name="Selma-Lazaro C."/>
            <person name="Carmona L."/>
            <person name="Wisniewski M."/>
            <person name="Droby S."/>
            <person name="Gonzalez-Candelas L."/>
            <person name="Gabaldon T."/>
        </authorList>
    </citation>
    <scope>NUCLEOTIDE SEQUENCE [LARGE SCALE GENOMIC DNA]</scope>
    <source>
        <strain evidence="1 2">MD-8</strain>
    </source>
</reference>
<dbReference type="EMBL" id="JQFZ01000252">
    <property type="protein sequence ID" value="KGO53247.1"/>
    <property type="molecule type" value="Genomic_DNA"/>
</dbReference>
<comment type="caution">
    <text evidence="1">The sequence shown here is derived from an EMBL/GenBank/DDBJ whole genome shotgun (WGS) entry which is preliminary data.</text>
</comment>
<keyword evidence="2" id="KW-1185">Reference proteome</keyword>
<dbReference type="HOGENOM" id="CLU_2794722_0_0_1"/>
<protein>
    <submittedName>
        <fullName evidence="1">Uncharacterized protein</fullName>
    </submittedName>
</protein>
<organism evidence="1 2">
    <name type="scientific">Penicillium expansum</name>
    <name type="common">Blue mold rot fungus</name>
    <dbReference type="NCBI Taxonomy" id="27334"/>
    <lineage>
        <taxon>Eukaryota</taxon>
        <taxon>Fungi</taxon>
        <taxon>Dikarya</taxon>
        <taxon>Ascomycota</taxon>
        <taxon>Pezizomycotina</taxon>
        <taxon>Eurotiomycetes</taxon>
        <taxon>Eurotiomycetidae</taxon>
        <taxon>Eurotiales</taxon>
        <taxon>Aspergillaceae</taxon>
        <taxon>Penicillium</taxon>
    </lineage>
</organism>
<dbReference type="AlphaFoldDB" id="A0A0A2JCV1"/>
<dbReference type="RefSeq" id="XP_016595886.1">
    <property type="nucleotide sequence ID" value="XM_016743164.1"/>
</dbReference>